<evidence type="ECO:0000256" key="6">
    <source>
        <dbReference type="ARBA" id="ARBA00022989"/>
    </source>
</evidence>
<dbReference type="Gene3D" id="3.10.580.10">
    <property type="entry name" value="CBS-domain"/>
    <property type="match status" value="1"/>
</dbReference>
<dbReference type="OrthoDB" id="9790355at2"/>
<dbReference type="SMART" id="SM00924">
    <property type="entry name" value="MgtE_N"/>
    <property type="match status" value="1"/>
</dbReference>
<evidence type="ECO:0000259" key="10">
    <source>
        <dbReference type="PROSITE" id="PS51371"/>
    </source>
</evidence>
<organism evidence="11 12">
    <name type="scientific">Nitrosomonas halophila</name>
    <dbReference type="NCBI Taxonomy" id="44576"/>
    <lineage>
        <taxon>Bacteria</taxon>
        <taxon>Pseudomonadati</taxon>
        <taxon>Pseudomonadota</taxon>
        <taxon>Betaproteobacteria</taxon>
        <taxon>Nitrosomonadales</taxon>
        <taxon>Nitrosomonadaceae</taxon>
        <taxon>Nitrosomonas</taxon>
    </lineage>
</organism>
<dbReference type="InterPro" id="IPR006668">
    <property type="entry name" value="Mg_transptr_MgtE_intracell_dom"/>
</dbReference>
<evidence type="ECO:0000256" key="7">
    <source>
        <dbReference type="ARBA" id="ARBA00023136"/>
    </source>
</evidence>
<dbReference type="SUPFAM" id="SSF54631">
    <property type="entry name" value="CBS-domain pair"/>
    <property type="match status" value="1"/>
</dbReference>
<evidence type="ECO:0000313" key="12">
    <source>
        <dbReference type="Proteomes" id="UP000198640"/>
    </source>
</evidence>
<dbReference type="Gene3D" id="1.10.357.20">
    <property type="entry name" value="SLC41 divalent cation transporters, integral membrane domain"/>
    <property type="match status" value="1"/>
</dbReference>
<name>A0A1H3D6D6_9PROT</name>
<comment type="caution">
    <text evidence="9">Lacks conserved residue(s) required for the propagation of feature annotation.</text>
</comment>
<dbReference type="PANTHER" id="PTHR43773:SF1">
    <property type="entry name" value="MAGNESIUM TRANSPORTER MGTE"/>
    <property type="match status" value="1"/>
</dbReference>
<dbReference type="SMART" id="SM00116">
    <property type="entry name" value="CBS"/>
    <property type="match status" value="1"/>
</dbReference>
<evidence type="ECO:0000256" key="5">
    <source>
        <dbReference type="ARBA" id="ARBA00022842"/>
    </source>
</evidence>
<dbReference type="GO" id="GO:0005886">
    <property type="term" value="C:plasma membrane"/>
    <property type="evidence" value="ECO:0007669"/>
    <property type="project" value="UniProtKB-SubCell"/>
</dbReference>
<keyword evidence="4 9" id="KW-0812">Transmembrane</keyword>
<feature type="domain" description="CBS" evidence="10">
    <location>
        <begin position="208"/>
        <end position="264"/>
    </location>
</feature>
<dbReference type="Proteomes" id="UP000198640">
    <property type="component" value="Unassembled WGS sequence"/>
</dbReference>
<dbReference type="Pfam" id="PF01769">
    <property type="entry name" value="MgtE"/>
    <property type="match status" value="1"/>
</dbReference>
<gene>
    <name evidence="11" type="ORF">SAMN05421881_100464</name>
</gene>
<keyword evidence="8" id="KW-0129">CBS domain</keyword>
<dbReference type="InterPro" id="IPR000644">
    <property type="entry name" value="CBS_dom"/>
</dbReference>
<dbReference type="EMBL" id="FNOY01000004">
    <property type="protein sequence ID" value="SDX61937.1"/>
    <property type="molecule type" value="Genomic_DNA"/>
</dbReference>
<evidence type="ECO:0000256" key="3">
    <source>
        <dbReference type="ARBA" id="ARBA00022448"/>
    </source>
</evidence>
<dbReference type="GO" id="GO:0015095">
    <property type="term" value="F:magnesium ion transmembrane transporter activity"/>
    <property type="evidence" value="ECO:0007669"/>
    <property type="project" value="UniProtKB-UniRule"/>
</dbReference>
<dbReference type="InterPro" id="IPR038076">
    <property type="entry name" value="MgtE_N_sf"/>
</dbReference>
<evidence type="ECO:0000256" key="8">
    <source>
        <dbReference type="PROSITE-ProRule" id="PRU00703"/>
    </source>
</evidence>
<dbReference type="CDD" id="cd04606">
    <property type="entry name" value="CBS_pair_Mg_transporter"/>
    <property type="match status" value="1"/>
</dbReference>
<evidence type="ECO:0000313" key="11">
    <source>
        <dbReference type="EMBL" id="SDX61937.1"/>
    </source>
</evidence>
<feature type="transmembrane region" description="Helical" evidence="9">
    <location>
        <begin position="392"/>
        <end position="418"/>
    </location>
</feature>
<feature type="transmembrane region" description="Helical" evidence="9">
    <location>
        <begin position="366"/>
        <end position="386"/>
    </location>
</feature>
<keyword evidence="9" id="KW-0479">Metal-binding</keyword>
<dbReference type="Pfam" id="PF00571">
    <property type="entry name" value="CBS"/>
    <property type="match status" value="2"/>
</dbReference>
<keyword evidence="6 9" id="KW-1133">Transmembrane helix</keyword>
<dbReference type="InterPro" id="IPR046342">
    <property type="entry name" value="CBS_dom_sf"/>
</dbReference>
<comment type="subcellular location">
    <subcellularLocation>
        <location evidence="9">Cell membrane</location>
        <topology evidence="9">Multi-pass membrane protein</topology>
    </subcellularLocation>
    <subcellularLocation>
        <location evidence="1">Membrane</location>
        <topology evidence="1">Multi-pass membrane protein</topology>
    </subcellularLocation>
</comment>
<dbReference type="InterPro" id="IPR006667">
    <property type="entry name" value="SLC41_membr_dom"/>
</dbReference>
<dbReference type="RefSeq" id="WP_090411549.1">
    <property type="nucleotide sequence ID" value="NZ_FNOY01000004.1"/>
</dbReference>
<evidence type="ECO:0000256" key="4">
    <source>
        <dbReference type="ARBA" id="ARBA00022692"/>
    </source>
</evidence>
<dbReference type="PANTHER" id="PTHR43773">
    <property type="entry name" value="MAGNESIUM TRANSPORTER MGTE"/>
    <property type="match status" value="1"/>
</dbReference>
<comment type="subunit">
    <text evidence="9">Homodimer.</text>
</comment>
<keyword evidence="12" id="KW-1185">Reference proteome</keyword>
<proteinExistence type="inferred from homology"/>
<comment type="function">
    <text evidence="9">Acts as a magnesium transporter.</text>
</comment>
<dbReference type="InterPro" id="IPR006669">
    <property type="entry name" value="MgtE_transporter"/>
</dbReference>
<reference evidence="11 12" key="1">
    <citation type="submission" date="2016-10" db="EMBL/GenBank/DDBJ databases">
        <authorList>
            <person name="de Groot N.N."/>
        </authorList>
    </citation>
    <scope>NUCLEOTIDE SEQUENCE [LARGE SCALE GENOMIC DNA]</scope>
    <source>
        <strain evidence="11 12">Nm1</strain>
    </source>
</reference>
<dbReference type="InterPro" id="IPR036739">
    <property type="entry name" value="SLC41_membr_dom_sf"/>
</dbReference>
<evidence type="ECO:0000256" key="1">
    <source>
        <dbReference type="ARBA" id="ARBA00004141"/>
    </source>
</evidence>
<dbReference type="Pfam" id="PF03448">
    <property type="entry name" value="MgtE_N"/>
    <property type="match status" value="1"/>
</dbReference>
<dbReference type="STRING" id="44576.SAMN05421881_100464"/>
<evidence type="ECO:0000256" key="9">
    <source>
        <dbReference type="RuleBase" id="RU362011"/>
    </source>
</evidence>
<keyword evidence="7 9" id="KW-0472">Membrane</keyword>
<comment type="similarity">
    <text evidence="2 9">Belongs to the SLC41A transporter family.</text>
</comment>
<keyword evidence="9" id="KW-1003">Cell membrane</keyword>
<protein>
    <recommendedName>
        <fullName evidence="9">Magnesium transporter MgtE</fullName>
    </recommendedName>
</protein>
<sequence>MQPYSERPDPSLLLAPKISQILEQRRTHEARAALAELAMPEIVDLLVALAPQHRAMAFRLLAREMAADAFTELPAQIQQQLLDELSNEQLAQLFNEMDPDDRAELFDEMPGQLVTQLLAMMRPEERRSTRAILGYPADSVGRLMTPEFLTLKPDWTVQQGLGHIRQYGRDAETVDILYVVDKHGRLLDDIRIRELLLADLTTQIESLMDTSAAWLDAHDDREAAVRMMERYDIAVLPVLDRDHVLVGIVTFDDVADVAEEETTEDIHKGAAVAPLEMSYGETSASALFRKRIPWLLVLVLINLGSSSVIEFFEETLQSMIALAFFIPLLIDTGGNTGSQSATIMVRAIATGDLELKQWLRTVGKELSVGITLGVAMGVAGGMLGLIRGGWELGLIVGLSMVCIVITTNLVGASLPFILSKLHIDPAVASSPLITSIADITGLIIYFMFANWLIGSLPTGTALDEVAAAVDTTLSCVPCWLTNGSGRG</sequence>
<dbReference type="SUPFAM" id="SSF158791">
    <property type="entry name" value="MgtE N-terminal domain-like"/>
    <property type="match status" value="1"/>
</dbReference>
<dbReference type="PROSITE" id="PS51371">
    <property type="entry name" value="CBS"/>
    <property type="match status" value="1"/>
</dbReference>
<dbReference type="SUPFAM" id="SSF161093">
    <property type="entry name" value="MgtE membrane domain-like"/>
    <property type="match status" value="1"/>
</dbReference>
<accession>A0A1H3D6D6</accession>
<dbReference type="GO" id="GO:0046872">
    <property type="term" value="F:metal ion binding"/>
    <property type="evidence" value="ECO:0007669"/>
    <property type="project" value="UniProtKB-KW"/>
</dbReference>
<dbReference type="Gene3D" id="1.25.60.10">
    <property type="entry name" value="MgtE N-terminal domain-like"/>
    <property type="match status" value="1"/>
</dbReference>
<dbReference type="NCBIfam" id="TIGR00400">
    <property type="entry name" value="mgtE"/>
    <property type="match status" value="1"/>
</dbReference>
<keyword evidence="5 9" id="KW-0460">Magnesium</keyword>
<keyword evidence="3 9" id="KW-0813">Transport</keyword>
<dbReference type="AlphaFoldDB" id="A0A1H3D6D6"/>
<feature type="transmembrane region" description="Helical" evidence="9">
    <location>
        <begin position="430"/>
        <end position="453"/>
    </location>
</feature>
<evidence type="ECO:0000256" key="2">
    <source>
        <dbReference type="ARBA" id="ARBA00009749"/>
    </source>
</evidence>